<sequence>MSKIDFNIKSKTLNANIEEYTVDGLRLKPQYILYYKHLNDIVNFMVMHISKELNMREYDQVYYLGRQLYELLRSIYIDEPFKLWIKLNTDNLNGDEQFKIDVFKQLEENLVRLMSDKTEKKPPIQNVIKTFLNTQLSIKQNDHDDDSDHFQRDDNGYIKSECIVETYNCCNLIFTPINSL</sequence>
<evidence type="ECO:0000313" key="2">
    <source>
        <dbReference type="Proteomes" id="UP000297030"/>
    </source>
</evidence>
<dbReference type="RefSeq" id="YP_009666432.1">
    <property type="nucleotide sequence ID" value="NC_043520.1"/>
</dbReference>
<proteinExistence type="predicted"/>
<dbReference type="KEGG" id="vg:40526702"/>
<evidence type="ECO:0000313" key="1">
    <source>
        <dbReference type="EMBL" id="AKN80983.1"/>
    </source>
</evidence>
<dbReference type="Proteomes" id="UP000297030">
    <property type="component" value="Segment"/>
</dbReference>
<gene>
    <name evidence="1" type="primary">Orf-70</name>
</gene>
<dbReference type="EMBL" id="KP763670">
    <property type="protein sequence ID" value="AKN80983.1"/>
    <property type="molecule type" value="Genomic_DNA"/>
</dbReference>
<reference evidence="1 2" key="1">
    <citation type="submission" date="2015-02" db="EMBL/GenBank/DDBJ databases">
        <title>Complete genome of a baculovirus isolated from a medical interest larvae: lLonomia obliqua (Lepidoptera: Saturniidae).</title>
        <authorList>
            <person name="Clara A.-S.W."/>
            <person name="Daniel A.-A.M.P."/>
            <person name="Miguel A.S."/>
            <person name="Jhon F.E.A."/>
            <person name="Fabricio M.S."/>
            <person name="Jose W.L.C."/>
            <person name="Bergmann R.M."/>
            <person name="Fernando M.L."/>
        </authorList>
    </citation>
    <scope>NUCLEOTIDE SEQUENCE [LARGE SCALE GENOMIC DNA]</scope>
    <source>
        <strain evidence="1">SP/2000</strain>
    </source>
</reference>
<organism evidence="1 2">
    <name type="scientific">Lonomia obliqua multiple nucleopolyhedrovirus</name>
    <dbReference type="NCBI Taxonomy" id="134394"/>
    <lineage>
        <taxon>Viruses</taxon>
        <taxon>Viruses incertae sedis</taxon>
        <taxon>Naldaviricetes</taxon>
        <taxon>Lefavirales</taxon>
        <taxon>Baculoviridae</taxon>
        <taxon>Alphabaculovirus</taxon>
        <taxon>Alphabaculovirus lonobliquae</taxon>
        <taxon>Lonomia obliqua nucleopolyhedrovirus</taxon>
    </lineage>
</organism>
<keyword evidence="2" id="KW-1185">Reference proteome</keyword>
<protein>
    <submittedName>
        <fullName evidence="1">Uncharacterized protein</fullName>
    </submittedName>
</protein>
<dbReference type="InterPro" id="IPR022594">
    <property type="entry name" value="AcMNPV_30.6kDa"/>
</dbReference>
<name>A0A126FC82_9ABAC</name>
<dbReference type="Pfam" id="PF10866">
    <property type="entry name" value="DUF2704"/>
    <property type="match status" value="1"/>
</dbReference>
<accession>A0A126FC82</accession>
<dbReference type="GeneID" id="40526702"/>